<sequence>EHVAKSLAVHARDAAKVGERAGALADEQRRMRAQIDDIEKTLAMAENETPIIDFQALEACSRLPDARIFSAGAPELVGPAQVRAGISDWLTAAGIDKTLSVSTPPPPESASTLSWGAGWTSPFRVLKRWLDICVALRSPQQVRMEIQTRRLANILSEAVPGQAFSAQRARGIITSQGVKLAELEMGGRREAGTATRWNVDMVSRMAIDRDAIAEQSKKAFSLEDRTEWPWHFALGSAAPADFRLSLPRAALGGLLQPQRYLSFLAAVSSPGVGGVAFLAPQMPAASSPGVAPAFSFDLVIPDRIEAQWPTHFDKASQQLSVIDRIFLGIDTHAMLSVSTRLTTACDSMELSEPGLSDHAPLVLQIEMARHVPREEQATPSHLLFHPKYPDTFVLMMANSDLEAASVEDRWRAYKTCMTSAAGRIRDEQLRTKFSLKARDGNAETTYMGFKTAARALWRQDAPLAARLLALCTDLSARLVIDQGSVRVADARAFAEAFDAAAAKVHAMRRQAAEVVSDSAGMTGVVAEYWGKIFERTPTVEQKLRLNQFLDRFAPQLPVVELPQPSLRALGSAAARAPPSAPGPDQLPYAAWRRSPGARLHLHALMEQLFNEGAGPHDLNWSIFLCVPKGAEDEDTPGLCTRTASIVRTLSLKNADAKLIASCADRALQPIASAATEGVQKGFTAGRRFVDHTPFLDAECRREGLLPGAAQRRPMLLSFGFRQALPPLFRDVIDIVLPRYGAPLGFCGVISALRCNCHAFSSFRVSGGSAAMGPPFALRCGIMQGCPLSGTVWRPGVDAPIRALIEALGDPPEGCLTARAGDLGMLIRNAKTPPFTAESFEDIEFAFNLQLAIHKCALVPLWAEVTPNLINDTEALLAEMAPSWRGFRVDSSAKYLGTRIGPGISEQGIWKDAAAKWRSRAAEMSRAGTAASLAARAYNVNVFPCLSYLAQFFFIAPEIWRVEFTMPHRLPRLPLSAMRKADILSMGAWCGPPAPMGLLPHSVGALLRAAAHTARDWAPTLRALHDTAAENPPLASVLKGSWSPPRWATKRSIVQNYGLVMDKRGALPHPRPVIDRAPAPAPMPIIEAARSAMGDEEQVKRQAAAMRTIRDGLYEERLDQLIGRRLRRWSLEMPAEELRGRWLELRAELRAARPAWMWSRLRTITNGWITSGRMHVIAPRPCIMGYEARDDLSHYMARPVLRGAVASPAEASELGSGATFLGL</sequence>
<dbReference type="PANTHER" id="PTHR19446">
    <property type="entry name" value="REVERSE TRANSCRIPTASES"/>
    <property type="match status" value="1"/>
</dbReference>
<gene>
    <name evidence="1" type="ORF">PCOR1329_LOCUS42415</name>
</gene>
<feature type="non-terminal residue" evidence="1">
    <location>
        <position position="1"/>
    </location>
</feature>
<evidence type="ECO:0000313" key="1">
    <source>
        <dbReference type="EMBL" id="CAK0849819.1"/>
    </source>
</evidence>
<reference evidence="1" key="1">
    <citation type="submission" date="2023-10" db="EMBL/GenBank/DDBJ databases">
        <authorList>
            <person name="Chen Y."/>
            <person name="Shah S."/>
            <person name="Dougan E. K."/>
            <person name="Thang M."/>
            <person name="Chan C."/>
        </authorList>
    </citation>
    <scope>NUCLEOTIDE SEQUENCE [LARGE SCALE GENOMIC DNA]</scope>
</reference>
<dbReference type="EMBL" id="CAUYUJ010015094">
    <property type="protein sequence ID" value="CAK0849819.1"/>
    <property type="molecule type" value="Genomic_DNA"/>
</dbReference>
<name>A0ABN9TUE5_9DINO</name>
<evidence type="ECO:0008006" key="3">
    <source>
        <dbReference type="Google" id="ProtNLM"/>
    </source>
</evidence>
<comment type="caution">
    <text evidence="1">The sequence shown here is derived from an EMBL/GenBank/DDBJ whole genome shotgun (WGS) entry which is preliminary data.</text>
</comment>
<evidence type="ECO:0000313" key="2">
    <source>
        <dbReference type="Proteomes" id="UP001189429"/>
    </source>
</evidence>
<proteinExistence type="predicted"/>
<protein>
    <recommendedName>
        <fullName evidence="3">RNA-dependent RNA polymerase</fullName>
    </recommendedName>
</protein>
<keyword evidence="2" id="KW-1185">Reference proteome</keyword>
<dbReference type="Proteomes" id="UP001189429">
    <property type="component" value="Unassembled WGS sequence"/>
</dbReference>
<feature type="non-terminal residue" evidence="1">
    <location>
        <position position="1222"/>
    </location>
</feature>
<accession>A0ABN9TUE5</accession>
<organism evidence="1 2">
    <name type="scientific">Prorocentrum cordatum</name>
    <dbReference type="NCBI Taxonomy" id="2364126"/>
    <lineage>
        <taxon>Eukaryota</taxon>
        <taxon>Sar</taxon>
        <taxon>Alveolata</taxon>
        <taxon>Dinophyceae</taxon>
        <taxon>Prorocentrales</taxon>
        <taxon>Prorocentraceae</taxon>
        <taxon>Prorocentrum</taxon>
    </lineage>
</organism>